<dbReference type="OrthoDB" id="10059613at2759"/>
<proteinExistence type="predicted"/>
<reference evidence="1" key="1">
    <citation type="submission" date="2017-05" db="UniProtKB">
        <authorList>
            <consortium name="EnsemblMetazoa"/>
        </authorList>
    </citation>
    <scope>IDENTIFICATION</scope>
</reference>
<name>A0A1X7VFF8_AMPQE</name>
<accession>A0A1X7VFF8</accession>
<dbReference type="InParanoid" id="A0A1X7VFF8"/>
<dbReference type="AlphaFoldDB" id="A0A1X7VFF8"/>
<sequence>LPLRGIKEKADGNQKQFLQFKAESDTNLACLLKMKENVYTSPDIQNEMIKLMGVAVSRNVVSSFQSFLFLTKMIDETTDISNQEQ</sequence>
<protein>
    <submittedName>
        <fullName evidence="1">Uncharacterized protein</fullName>
    </submittedName>
</protein>
<evidence type="ECO:0000313" key="1">
    <source>
        <dbReference type="EnsemblMetazoa" id="Aqu2.1.38247_001"/>
    </source>
</evidence>
<dbReference type="EnsemblMetazoa" id="Aqu2.1.38247_001">
    <property type="protein sequence ID" value="Aqu2.1.38247_001"/>
    <property type="gene ID" value="Aqu2.1.38247"/>
</dbReference>
<organism evidence="1">
    <name type="scientific">Amphimedon queenslandica</name>
    <name type="common">Sponge</name>
    <dbReference type="NCBI Taxonomy" id="400682"/>
    <lineage>
        <taxon>Eukaryota</taxon>
        <taxon>Metazoa</taxon>
        <taxon>Porifera</taxon>
        <taxon>Demospongiae</taxon>
        <taxon>Heteroscleromorpha</taxon>
        <taxon>Haplosclerida</taxon>
        <taxon>Niphatidae</taxon>
        <taxon>Amphimedon</taxon>
    </lineage>
</organism>